<protein>
    <submittedName>
        <fullName evidence="1">Uncharacterized protein</fullName>
    </submittedName>
</protein>
<comment type="caution">
    <text evidence="1">The sequence shown here is derived from an EMBL/GenBank/DDBJ whole genome shotgun (WGS) entry which is preliminary data.</text>
</comment>
<proteinExistence type="predicted"/>
<gene>
    <name evidence="1" type="ORF">C7I55_07925</name>
</gene>
<dbReference type="EMBL" id="PXYI01000002">
    <property type="protein sequence ID" value="PSJ42153.1"/>
    <property type="molecule type" value="Genomic_DNA"/>
</dbReference>
<sequence>MTKITDAELQRGLLVHHELREHIARLATEGFQYREIMAGIASLTNELIATTHNQATASAWFFGMAKQAAHLAAAELPPET</sequence>
<organism evidence="1 2">
    <name type="scientific">Allosphingosinicella deserti</name>
    <dbReference type="NCBI Taxonomy" id="2116704"/>
    <lineage>
        <taxon>Bacteria</taxon>
        <taxon>Pseudomonadati</taxon>
        <taxon>Pseudomonadota</taxon>
        <taxon>Alphaproteobacteria</taxon>
        <taxon>Sphingomonadales</taxon>
        <taxon>Sphingomonadaceae</taxon>
        <taxon>Allosphingosinicella</taxon>
    </lineage>
</organism>
<dbReference type="OrthoDB" id="9987187at2"/>
<keyword evidence="2" id="KW-1185">Reference proteome</keyword>
<evidence type="ECO:0000313" key="1">
    <source>
        <dbReference type="EMBL" id="PSJ42153.1"/>
    </source>
</evidence>
<name>A0A2P7QW21_9SPHN</name>
<evidence type="ECO:0000313" key="2">
    <source>
        <dbReference type="Proteomes" id="UP000241167"/>
    </source>
</evidence>
<dbReference type="AlphaFoldDB" id="A0A2P7QW21"/>
<reference evidence="1 2" key="1">
    <citation type="submission" date="2018-03" db="EMBL/GenBank/DDBJ databases">
        <title>The draft genome of Sphingosinicella sp. GL-C-18.</title>
        <authorList>
            <person name="Liu L."/>
            <person name="Li L."/>
            <person name="Liang L."/>
            <person name="Zhang X."/>
            <person name="Wang T."/>
        </authorList>
    </citation>
    <scope>NUCLEOTIDE SEQUENCE [LARGE SCALE GENOMIC DNA]</scope>
    <source>
        <strain evidence="1 2">GL-C-18</strain>
    </source>
</reference>
<dbReference type="RefSeq" id="WP_106512320.1">
    <property type="nucleotide sequence ID" value="NZ_PXYI01000002.1"/>
</dbReference>
<accession>A0A2P7QW21</accession>
<dbReference type="Proteomes" id="UP000241167">
    <property type="component" value="Unassembled WGS sequence"/>
</dbReference>